<dbReference type="PROSITE" id="PS50928">
    <property type="entry name" value="ABC_TM1"/>
    <property type="match status" value="1"/>
</dbReference>
<dbReference type="InterPro" id="IPR045621">
    <property type="entry name" value="BPD_transp_1_N"/>
</dbReference>
<dbReference type="Gene3D" id="1.10.3720.10">
    <property type="entry name" value="MetI-like"/>
    <property type="match status" value="1"/>
</dbReference>
<evidence type="ECO:0000256" key="1">
    <source>
        <dbReference type="ARBA" id="ARBA00004651"/>
    </source>
</evidence>
<dbReference type="PANTHER" id="PTHR43163">
    <property type="entry name" value="DIPEPTIDE TRANSPORT SYSTEM PERMEASE PROTEIN DPPB-RELATED"/>
    <property type="match status" value="1"/>
</dbReference>
<proteinExistence type="inferred from homology"/>
<name>A0A1I4TQM2_9HYPH</name>
<feature type="transmembrane region" description="Helical" evidence="7">
    <location>
        <begin position="176"/>
        <end position="196"/>
    </location>
</feature>
<dbReference type="AlphaFoldDB" id="A0A1I4TQM2"/>
<feature type="transmembrane region" description="Helical" evidence="7">
    <location>
        <begin position="12"/>
        <end position="31"/>
    </location>
</feature>
<keyword evidence="2 7" id="KW-0813">Transport</keyword>
<evidence type="ECO:0000313" key="10">
    <source>
        <dbReference type="Proteomes" id="UP000233491"/>
    </source>
</evidence>
<dbReference type="Pfam" id="PF00528">
    <property type="entry name" value="BPD_transp_1"/>
    <property type="match status" value="1"/>
</dbReference>
<feature type="transmembrane region" description="Helical" evidence="7">
    <location>
        <begin position="276"/>
        <end position="299"/>
    </location>
</feature>
<comment type="similarity">
    <text evidence="7">Belongs to the binding-protein-dependent transport system permease family.</text>
</comment>
<organism evidence="9 10">
    <name type="scientific">Pleomorphomonas diazotrophica</name>
    <dbReference type="NCBI Taxonomy" id="1166257"/>
    <lineage>
        <taxon>Bacteria</taxon>
        <taxon>Pseudomonadati</taxon>
        <taxon>Pseudomonadota</taxon>
        <taxon>Alphaproteobacteria</taxon>
        <taxon>Hyphomicrobiales</taxon>
        <taxon>Pleomorphomonadaceae</taxon>
        <taxon>Pleomorphomonas</taxon>
    </lineage>
</organism>
<protein>
    <submittedName>
        <fullName evidence="9">Peptide ABC transporter</fullName>
    </submittedName>
</protein>
<dbReference type="PANTHER" id="PTHR43163:SF6">
    <property type="entry name" value="DIPEPTIDE TRANSPORT SYSTEM PERMEASE PROTEIN DPPB-RELATED"/>
    <property type="match status" value="1"/>
</dbReference>
<feature type="transmembrane region" description="Helical" evidence="7">
    <location>
        <begin position="139"/>
        <end position="164"/>
    </location>
</feature>
<dbReference type="EMBL" id="PJNW01000016">
    <property type="protein sequence ID" value="PKR87610.1"/>
    <property type="molecule type" value="Genomic_DNA"/>
</dbReference>
<comment type="caution">
    <text evidence="9">The sequence shown here is derived from an EMBL/GenBank/DDBJ whole genome shotgun (WGS) entry which is preliminary data.</text>
</comment>
<dbReference type="InterPro" id="IPR035906">
    <property type="entry name" value="MetI-like_sf"/>
</dbReference>
<evidence type="ECO:0000256" key="7">
    <source>
        <dbReference type="RuleBase" id="RU363032"/>
    </source>
</evidence>
<evidence type="ECO:0000259" key="8">
    <source>
        <dbReference type="PROSITE" id="PS50928"/>
    </source>
</evidence>
<evidence type="ECO:0000256" key="3">
    <source>
        <dbReference type="ARBA" id="ARBA00022475"/>
    </source>
</evidence>
<keyword evidence="10" id="KW-1185">Reference proteome</keyword>
<feature type="transmembrane region" description="Helical" evidence="7">
    <location>
        <begin position="234"/>
        <end position="256"/>
    </location>
</feature>
<dbReference type="OrthoDB" id="7956940at2"/>
<evidence type="ECO:0000313" key="9">
    <source>
        <dbReference type="EMBL" id="PKR87610.1"/>
    </source>
</evidence>
<keyword evidence="5 7" id="KW-1133">Transmembrane helix</keyword>
<gene>
    <name evidence="9" type="ORF">CXZ10_17890</name>
</gene>
<feature type="domain" description="ABC transmembrane type-1" evidence="8">
    <location>
        <begin position="100"/>
        <end position="299"/>
    </location>
</feature>
<dbReference type="Pfam" id="PF19300">
    <property type="entry name" value="BPD_transp_1_N"/>
    <property type="match status" value="1"/>
</dbReference>
<dbReference type="Proteomes" id="UP000233491">
    <property type="component" value="Unassembled WGS sequence"/>
</dbReference>
<dbReference type="GO" id="GO:0055085">
    <property type="term" value="P:transmembrane transport"/>
    <property type="evidence" value="ECO:0007669"/>
    <property type="project" value="InterPro"/>
</dbReference>
<reference evidence="9 10" key="1">
    <citation type="submission" date="2017-12" db="EMBL/GenBank/DDBJ databases">
        <title>Anaerobic carbon monoxide metabolism by Pleomorphomonas carboxyditropha sp. nov., a new mesophilic hydrogenogenic carboxidotroph.</title>
        <authorList>
            <person name="Esquivel-Elizondo S."/>
            <person name="Krajmalnik-Brown R."/>
        </authorList>
    </citation>
    <scope>NUCLEOTIDE SEQUENCE [LARGE SCALE GENOMIC DNA]</scope>
    <source>
        <strain evidence="9 10">R5-392</strain>
    </source>
</reference>
<dbReference type="CDD" id="cd06261">
    <property type="entry name" value="TM_PBP2"/>
    <property type="match status" value="1"/>
</dbReference>
<keyword evidence="6 7" id="KW-0472">Membrane</keyword>
<evidence type="ECO:0000256" key="5">
    <source>
        <dbReference type="ARBA" id="ARBA00022989"/>
    </source>
</evidence>
<evidence type="ECO:0000256" key="2">
    <source>
        <dbReference type="ARBA" id="ARBA00022448"/>
    </source>
</evidence>
<evidence type="ECO:0000256" key="6">
    <source>
        <dbReference type="ARBA" id="ARBA00023136"/>
    </source>
</evidence>
<feature type="transmembrane region" description="Helical" evidence="7">
    <location>
        <begin position="106"/>
        <end position="127"/>
    </location>
</feature>
<dbReference type="InterPro" id="IPR000515">
    <property type="entry name" value="MetI-like"/>
</dbReference>
<accession>A0A1I4TQM2</accession>
<dbReference type="GO" id="GO:0005886">
    <property type="term" value="C:plasma membrane"/>
    <property type="evidence" value="ECO:0007669"/>
    <property type="project" value="UniProtKB-SubCell"/>
</dbReference>
<dbReference type="RefSeq" id="WP_101290738.1">
    <property type="nucleotide sequence ID" value="NZ_FOUQ01000006.1"/>
</dbReference>
<sequence>MGRYIINRLVRWIPSVFILLLLVYALVFFGAGDPIKLIFLQAPGDVAYDPARVDAIREAAGLNRPFLLQFWDYILNVAQGNFGNSLVSGRSVNAMISAAVPVTLKIGLTAIVLVSLLGILLGVIAALNQNKWLDNLIVGFALVIWGIPVFVAGPLITVFLVLVLDFDVPYGWGGLFSPKVIVPLLVIGLNPMALIIRQARAGVLEVLSEDYVRTARAKGIPNYQVVMRHIMRPVLTPVVSQIGLLVIATLNNSILIEKVFGLPGLGRMTETAIKSSDYPVILAIVLIFSVVVMASNLLVDISYPLLDPRAAAKKTEDE</sequence>
<keyword evidence="4 7" id="KW-0812">Transmembrane</keyword>
<evidence type="ECO:0000256" key="4">
    <source>
        <dbReference type="ARBA" id="ARBA00022692"/>
    </source>
</evidence>
<comment type="subcellular location">
    <subcellularLocation>
        <location evidence="1 7">Cell membrane</location>
        <topology evidence="1 7">Multi-pass membrane protein</topology>
    </subcellularLocation>
</comment>
<dbReference type="SUPFAM" id="SSF161098">
    <property type="entry name" value="MetI-like"/>
    <property type="match status" value="1"/>
</dbReference>
<keyword evidence="3" id="KW-1003">Cell membrane</keyword>